<dbReference type="SUPFAM" id="SSF53335">
    <property type="entry name" value="S-adenosyl-L-methionine-dependent methyltransferases"/>
    <property type="match status" value="1"/>
</dbReference>
<dbReference type="InterPro" id="IPR006764">
    <property type="entry name" value="SAM_dep_MeTrfase_SAV2177_type"/>
</dbReference>
<gene>
    <name evidence="1" type="ORF">SAMN06297387_105181</name>
</gene>
<keyword evidence="2" id="KW-1185">Reference proteome</keyword>
<proteinExistence type="predicted"/>
<protein>
    <submittedName>
        <fullName evidence="1">O-Methyltransferase involved in polyketide biosynthesis</fullName>
    </submittedName>
</protein>
<dbReference type="EMBL" id="OCNE01000005">
    <property type="protein sequence ID" value="SOD62365.1"/>
    <property type="molecule type" value="Genomic_DNA"/>
</dbReference>
<sequence length="276" mass="29832">MTEEATMIDTTVPHSARIWNYWLGGRDHYAVDRSAGEDYCRTFPEVRQVARASRQFLGRTVHHLAVEGGIRQFVDIGTGLPTAENTHQIAQRCRPDARIVYVDNDPLVLAHARALMASGPGGATDYVHADLREPDTVLAAVNQRLDLGRPVGLILSGVLGHVDDYARARAIVRTLLDALAPGSRLSLNDAVTGRPAFAEAQSRYNRTGAVPYHLRGHEQIVGFFDGLELIDPGLVSCPLWRPTADTDPGPLDLEIVGGVGVKRRPGPLAGEGGRAA</sequence>
<evidence type="ECO:0000313" key="1">
    <source>
        <dbReference type="EMBL" id="SOD62365.1"/>
    </source>
</evidence>
<accession>A0A286DUM3</accession>
<dbReference type="GO" id="GO:0008168">
    <property type="term" value="F:methyltransferase activity"/>
    <property type="evidence" value="ECO:0007669"/>
    <property type="project" value="UniProtKB-KW"/>
</dbReference>
<name>A0A286DUM3_9ACTN</name>
<dbReference type="GO" id="GO:0032259">
    <property type="term" value="P:methylation"/>
    <property type="evidence" value="ECO:0007669"/>
    <property type="project" value="UniProtKB-KW"/>
</dbReference>
<reference evidence="1 2" key="1">
    <citation type="submission" date="2017-09" db="EMBL/GenBank/DDBJ databases">
        <authorList>
            <person name="Ehlers B."/>
            <person name="Leendertz F.H."/>
        </authorList>
    </citation>
    <scope>NUCLEOTIDE SEQUENCE [LARGE SCALE GENOMIC DNA]</scope>
    <source>
        <strain evidence="1 2">CGMCC 4.7095</strain>
    </source>
</reference>
<evidence type="ECO:0000313" key="2">
    <source>
        <dbReference type="Proteomes" id="UP000219072"/>
    </source>
</evidence>
<dbReference type="PIRSF" id="PIRSF017393">
    <property type="entry name" value="MTase_SAV2177"/>
    <property type="match status" value="1"/>
</dbReference>
<dbReference type="Proteomes" id="UP000219072">
    <property type="component" value="Unassembled WGS sequence"/>
</dbReference>
<dbReference type="Pfam" id="PF04672">
    <property type="entry name" value="Methyltransf_19"/>
    <property type="match status" value="1"/>
</dbReference>
<organism evidence="1 2">
    <name type="scientific">Streptomyces zhaozhouensis</name>
    <dbReference type="NCBI Taxonomy" id="1300267"/>
    <lineage>
        <taxon>Bacteria</taxon>
        <taxon>Bacillati</taxon>
        <taxon>Actinomycetota</taxon>
        <taxon>Actinomycetes</taxon>
        <taxon>Kitasatosporales</taxon>
        <taxon>Streptomycetaceae</taxon>
        <taxon>Streptomyces</taxon>
    </lineage>
</organism>
<dbReference type="InterPro" id="IPR029063">
    <property type="entry name" value="SAM-dependent_MTases_sf"/>
</dbReference>
<keyword evidence="1" id="KW-0489">Methyltransferase</keyword>
<dbReference type="CDD" id="cd02440">
    <property type="entry name" value="AdoMet_MTases"/>
    <property type="match status" value="1"/>
</dbReference>
<dbReference type="AlphaFoldDB" id="A0A286DUM3"/>
<dbReference type="Gene3D" id="3.40.50.150">
    <property type="entry name" value="Vaccinia Virus protein VP39"/>
    <property type="match status" value="1"/>
</dbReference>
<keyword evidence="1" id="KW-0808">Transferase</keyword>